<dbReference type="AlphaFoldDB" id="A0A0N4T2D3"/>
<evidence type="ECO:0000313" key="2">
    <source>
        <dbReference type="Proteomes" id="UP000278627"/>
    </source>
</evidence>
<reference evidence="3" key="1">
    <citation type="submission" date="2017-02" db="UniProtKB">
        <authorList>
            <consortium name="WormBaseParasite"/>
        </authorList>
    </citation>
    <scope>IDENTIFICATION</scope>
</reference>
<dbReference type="WBParaSite" id="BPAG_0000236101-mRNA-1">
    <property type="protein sequence ID" value="BPAG_0000236101-mRNA-1"/>
    <property type="gene ID" value="BPAG_0000236101"/>
</dbReference>
<reference evidence="1 2" key="2">
    <citation type="submission" date="2018-11" db="EMBL/GenBank/DDBJ databases">
        <authorList>
            <consortium name="Pathogen Informatics"/>
        </authorList>
    </citation>
    <scope>NUCLEOTIDE SEQUENCE [LARGE SCALE GENOMIC DNA]</scope>
</reference>
<sequence length="59" mass="6949">MTYVFGVRQSECAWVEVRVTILRERQLSLQTRADKARFVYEKDTANKRLGNFAVIVQTR</sequence>
<proteinExistence type="predicted"/>
<keyword evidence="2" id="KW-1185">Reference proteome</keyword>
<evidence type="ECO:0000313" key="1">
    <source>
        <dbReference type="EMBL" id="VDN83517.1"/>
    </source>
</evidence>
<name>A0A0N4T2D3_BRUPA</name>
<gene>
    <name evidence="1" type="ORF">BPAG_LOCUS2331</name>
</gene>
<accession>A0A0N4T2D3</accession>
<protein>
    <submittedName>
        <fullName evidence="1 3">Uncharacterized protein</fullName>
    </submittedName>
</protein>
<dbReference type="Proteomes" id="UP000278627">
    <property type="component" value="Unassembled WGS sequence"/>
</dbReference>
<evidence type="ECO:0000313" key="3">
    <source>
        <dbReference type="WBParaSite" id="BPAG_0000236101-mRNA-1"/>
    </source>
</evidence>
<dbReference type="EMBL" id="UZAD01000319">
    <property type="protein sequence ID" value="VDN83517.1"/>
    <property type="molecule type" value="Genomic_DNA"/>
</dbReference>
<organism evidence="3">
    <name type="scientific">Brugia pahangi</name>
    <name type="common">Filarial nematode worm</name>
    <dbReference type="NCBI Taxonomy" id="6280"/>
    <lineage>
        <taxon>Eukaryota</taxon>
        <taxon>Metazoa</taxon>
        <taxon>Ecdysozoa</taxon>
        <taxon>Nematoda</taxon>
        <taxon>Chromadorea</taxon>
        <taxon>Rhabditida</taxon>
        <taxon>Spirurina</taxon>
        <taxon>Spiruromorpha</taxon>
        <taxon>Filarioidea</taxon>
        <taxon>Onchocercidae</taxon>
        <taxon>Brugia</taxon>
    </lineage>
</organism>